<proteinExistence type="predicted"/>
<organism evidence="1 2">
    <name type="scientific">Trifolium medium</name>
    <dbReference type="NCBI Taxonomy" id="97028"/>
    <lineage>
        <taxon>Eukaryota</taxon>
        <taxon>Viridiplantae</taxon>
        <taxon>Streptophyta</taxon>
        <taxon>Embryophyta</taxon>
        <taxon>Tracheophyta</taxon>
        <taxon>Spermatophyta</taxon>
        <taxon>Magnoliopsida</taxon>
        <taxon>eudicotyledons</taxon>
        <taxon>Gunneridae</taxon>
        <taxon>Pentapetalae</taxon>
        <taxon>rosids</taxon>
        <taxon>fabids</taxon>
        <taxon>Fabales</taxon>
        <taxon>Fabaceae</taxon>
        <taxon>Papilionoideae</taxon>
        <taxon>50 kb inversion clade</taxon>
        <taxon>NPAAA clade</taxon>
        <taxon>Hologalegina</taxon>
        <taxon>IRL clade</taxon>
        <taxon>Trifolieae</taxon>
        <taxon>Trifolium</taxon>
    </lineage>
</organism>
<feature type="non-terminal residue" evidence="1">
    <location>
        <position position="1"/>
    </location>
</feature>
<evidence type="ECO:0000313" key="2">
    <source>
        <dbReference type="Proteomes" id="UP000265520"/>
    </source>
</evidence>
<dbReference type="EMBL" id="LXQA011048977">
    <property type="protein sequence ID" value="MCI82668.1"/>
    <property type="molecule type" value="Genomic_DNA"/>
</dbReference>
<reference evidence="1 2" key="1">
    <citation type="journal article" date="2018" name="Front. Plant Sci.">
        <title>Red Clover (Trifolium pratense) and Zigzag Clover (T. medium) - A Picture of Genomic Similarities and Differences.</title>
        <authorList>
            <person name="Dluhosova J."/>
            <person name="Istvanek J."/>
            <person name="Nedelnik J."/>
            <person name="Repkova J."/>
        </authorList>
    </citation>
    <scope>NUCLEOTIDE SEQUENCE [LARGE SCALE GENOMIC DNA]</scope>
    <source>
        <strain evidence="2">cv. 10/8</strain>
        <tissue evidence="1">Leaf</tissue>
    </source>
</reference>
<dbReference type="Proteomes" id="UP000265520">
    <property type="component" value="Unassembled WGS sequence"/>
</dbReference>
<dbReference type="AlphaFoldDB" id="A0A392V300"/>
<keyword evidence="2" id="KW-1185">Reference proteome</keyword>
<comment type="caution">
    <text evidence="1">The sequence shown here is derived from an EMBL/GenBank/DDBJ whole genome shotgun (WGS) entry which is preliminary data.</text>
</comment>
<name>A0A392V300_9FABA</name>
<sequence length="41" mass="4339">DEGLNWLLVSKVFLTKVVRRQVPLSSVANGGASNGLRKASA</sequence>
<evidence type="ECO:0000313" key="1">
    <source>
        <dbReference type="EMBL" id="MCI82668.1"/>
    </source>
</evidence>
<protein>
    <submittedName>
        <fullName evidence="1">Uncharacterized protein</fullName>
    </submittedName>
</protein>
<accession>A0A392V300</accession>